<name>A0ABT3ZSI3_9BURK</name>
<comment type="caution">
    <text evidence="1">The sequence shown here is derived from an EMBL/GenBank/DDBJ whole genome shotgun (WGS) entry which is preliminary data.</text>
</comment>
<reference evidence="1" key="1">
    <citation type="submission" date="2022-11" db="EMBL/GenBank/DDBJ databases">
        <title>Robbsia betulipollinis sp. nov., isolated from pollen of birch (Betula pendula).</title>
        <authorList>
            <person name="Shi H."/>
            <person name="Ambika Manirajan B."/>
            <person name="Ratering S."/>
            <person name="Geissler-Plaum R."/>
            <person name="Schnell S."/>
        </authorList>
    </citation>
    <scope>NUCLEOTIDE SEQUENCE</scope>
    <source>
        <strain evidence="1">Bb-Pol-6</strain>
    </source>
</reference>
<evidence type="ECO:0000313" key="1">
    <source>
        <dbReference type="EMBL" id="MCY0389500.1"/>
    </source>
</evidence>
<dbReference type="RefSeq" id="WP_267849398.1">
    <property type="nucleotide sequence ID" value="NZ_JAPMXC010000010.1"/>
</dbReference>
<gene>
    <name evidence="1" type="ORF">OVY01_20350</name>
</gene>
<keyword evidence="2" id="KW-1185">Reference proteome</keyword>
<accession>A0ABT3ZSI3</accession>
<protein>
    <submittedName>
        <fullName evidence="1">Uncharacterized protein</fullName>
    </submittedName>
</protein>
<sequence>MTFFVGIFVDGFAGFFMGRVRMGKTFRSGVDDIVPEHGGETAQAPLSGGPAT</sequence>
<organism evidence="1 2">
    <name type="scientific">Robbsia betulipollinis</name>
    <dbReference type="NCBI Taxonomy" id="2981849"/>
    <lineage>
        <taxon>Bacteria</taxon>
        <taxon>Pseudomonadati</taxon>
        <taxon>Pseudomonadota</taxon>
        <taxon>Betaproteobacteria</taxon>
        <taxon>Burkholderiales</taxon>
        <taxon>Burkholderiaceae</taxon>
        <taxon>Robbsia</taxon>
    </lineage>
</organism>
<proteinExistence type="predicted"/>
<evidence type="ECO:0000313" key="2">
    <source>
        <dbReference type="Proteomes" id="UP001082899"/>
    </source>
</evidence>
<dbReference type="Proteomes" id="UP001082899">
    <property type="component" value="Unassembled WGS sequence"/>
</dbReference>
<dbReference type="EMBL" id="JAPMXC010000010">
    <property type="protein sequence ID" value="MCY0389500.1"/>
    <property type="molecule type" value="Genomic_DNA"/>
</dbReference>